<dbReference type="EMBL" id="LOHF01000014">
    <property type="protein sequence ID" value="OUM72805.1"/>
    <property type="molecule type" value="Genomic_DNA"/>
</dbReference>
<accession>A0A1Y3NYY3</accession>
<protein>
    <submittedName>
        <fullName evidence="1">Acetyltransferase</fullName>
    </submittedName>
</protein>
<proteinExistence type="predicted"/>
<dbReference type="SUPFAM" id="SSF55729">
    <property type="entry name" value="Acyl-CoA N-acyltransferases (Nat)"/>
    <property type="match status" value="1"/>
</dbReference>
<dbReference type="GO" id="GO:0016740">
    <property type="term" value="F:transferase activity"/>
    <property type="evidence" value="ECO:0007669"/>
    <property type="project" value="UniProtKB-KW"/>
</dbReference>
<dbReference type="RefSeq" id="WP_087270046.1">
    <property type="nucleotide sequence ID" value="NZ_JBJGBV010000012.1"/>
</dbReference>
<dbReference type="Proteomes" id="UP000195440">
    <property type="component" value="Unassembled WGS sequence"/>
</dbReference>
<reference evidence="1 2" key="1">
    <citation type="journal article" date="2017" name="Syst. Appl. Microbiol.">
        <title>Pseudomonas caspiana sp. nov., a citrus pathogen in the Pseudomonas syringae phylogenetic group.</title>
        <authorList>
            <person name="Busquets A."/>
            <person name="Gomila M."/>
            <person name="Beiki F."/>
            <person name="Mulet M."/>
            <person name="Rahimian H."/>
            <person name="Garcia-Valdes E."/>
            <person name="Lalucat J."/>
        </authorList>
    </citation>
    <scope>NUCLEOTIDE SEQUENCE [LARGE SCALE GENOMIC DNA]</scope>
    <source>
        <strain evidence="1 2">FBF102</strain>
    </source>
</reference>
<dbReference type="OrthoDB" id="6447890at2"/>
<sequence>MLGYLRNWRERGWTQISAEEYAAVWARYGGSVATHPQVVERLSTLVGIPVRYLGVRRDGELIAGLPTWGRHIALSRDVTKRQGLRGMFDLGNSEIILPVSSDCAVQVRHRMRYVSQLNVDNIASLRAQPEGLALARRPEEYSKKFRYNQRREQRLLEEAGGQIRPINELSSEVQAAIYTDLFQKRWGFDVPGKSHLPEVFALLREFMTGSVVYLADRPVAIQILYRVEAPEWISLEYVNGGVDPQANELSPGSVLSYVNTQAQWEYAESLGKPLRYSFGRADREYKSRWCNTHPVYQI</sequence>
<dbReference type="AlphaFoldDB" id="A0A1Y3NYY3"/>
<comment type="caution">
    <text evidence="1">The sequence shown here is derived from an EMBL/GenBank/DDBJ whole genome shotgun (WGS) entry which is preliminary data.</text>
</comment>
<dbReference type="Pfam" id="PF07395">
    <property type="entry name" value="Mig-14"/>
    <property type="match status" value="1"/>
</dbReference>
<evidence type="ECO:0000313" key="2">
    <source>
        <dbReference type="Proteomes" id="UP000195440"/>
    </source>
</evidence>
<evidence type="ECO:0000313" key="1">
    <source>
        <dbReference type="EMBL" id="OUM72805.1"/>
    </source>
</evidence>
<keyword evidence="1" id="KW-0808">Transferase</keyword>
<gene>
    <name evidence="1" type="ORF">AUC60_16960</name>
</gene>
<organism evidence="1 2">
    <name type="scientific">Pseudomonas caspiana</name>
    <dbReference type="NCBI Taxonomy" id="1451454"/>
    <lineage>
        <taxon>Bacteria</taxon>
        <taxon>Pseudomonadati</taxon>
        <taxon>Pseudomonadota</taxon>
        <taxon>Gammaproteobacteria</taxon>
        <taxon>Pseudomonadales</taxon>
        <taxon>Pseudomonadaceae</taxon>
        <taxon>Pseudomonas</taxon>
    </lineage>
</organism>
<keyword evidence="2" id="KW-1185">Reference proteome</keyword>
<dbReference type="InterPro" id="IPR016181">
    <property type="entry name" value="Acyl_CoA_acyltransferase"/>
</dbReference>
<name>A0A1Y3NYY3_9PSED</name>
<dbReference type="InterPro" id="IPR009977">
    <property type="entry name" value="Mig-14"/>
</dbReference>